<keyword evidence="3" id="KW-0472">Membrane</keyword>
<feature type="transmembrane region" description="Helical" evidence="3">
    <location>
        <begin position="91"/>
        <end position="111"/>
    </location>
</feature>
<comment type="similarity">
    <text evidence="1">Belongs to the peptidase A24 family.</text>
</comment>
<evidence type="ECO:0000256" key="1">
    <source>
        <dbReference type="ARBA" id="ARBA00005801"/>
    </source>
</evidence>
<feature type="transmembrane region" description="Helical" evidence="3">
    <location>
        <begin position="227"/>
        <end position="246"/>
    </location>
</feature>
<keyword evidence="6" id="KW-1185">Reference proteome</keyword>
<dbReference type="OrthoDB" id="2087435at2"/>
<feature type="transmembrane region" description="Helical" evidence="3">
    <location>
        <begin position="147"/>
        <end position="169"/>
    </location>
</feature>
<dbReference type="GO" id="GO:0005886">
    <property type="term" value="C:plasma membrane"/>
    <property type="evidence" value="ECO:0007669"/>
    <property type="project" value="TreeGrafter"/>
</dbReference>
<dbReference type="PANTHER" id="PTHR30487">
    <property type="entry name" value="TYPE 4 PREPILIN-LIKE PROTEINS LEADER PEPTIDE-PROCESSING ENZYME"/>
    <property type="match status" value="1"/>
</dbReference>
<dbReference type="GO" id="GO:0004190">
    <property type="term" value="F:aspartic-type endopeptidase activity"/>
    <property type="evidence" value="ECO:0007669"/>
    <property type="project" value="InterPro"/>
</dbReference>
<evidence type="ECO:0000256" key="2">
    <source>
        <dbReference type="SAM" id="MobiDB-lite"/>
    </source>
</evidence>
<feature type="compositionally biased region" description="Acidic residues" evidence="2">
    <location>
        <begin position="35"/>
        <end position="46"/>
    </location>
</feature>
<dbReference type="InterPro" id="IPR000045">
    <property type="entry name" value="Prepilin_IV_endopep_pep"/>
</dbReference>
<evidence type="ECO:0000256" key="3">
    <source>
        <dbReference type="SAM" id="Phobius"/>
    </source>
</evidence>
<sequence length="251" mass="26244">MSWESGYPAAALLGLLVGALSGWWCPQLIARIPEPEPEPVDEEPGETDVRSTLPPPPPKETYVHIAGLPGLAQRTAAASALVGGVLGASVGWSWSLLFLLPLAPIGVALTVIDWRTTLLPTRLIAPTYAVTLVGVALAAVAEGDLDVALHALIGWAVMGGIFFVLWFIYPRGLGYGDVRLSGILGLALGALGWGELATGIYGAFLLGGVGGALLSLLRIVNRKRFPFGPFMLVAAVLAVAVGPWVADRFGY</sequence>
<proteinExistence type="inferred from homology"/>
<protein>
    <submittedName>
        <fullName evidence="5">Prepilin peptidase</fullName>
    </submittedName>
</protein>
<dbReference type="PANTHER" id="PTHR30487:SF0">
    <property type="entry name" value="PREPILIN LEADER PEPTIDASE_N-METHYLTRANSFERASE-RELATED"/>
    <property type="match status" value="1"/>
</dbReference>
<dbReference type="GO" id="GO:0006465">
    <property type="term" value="P:signal peptide processing"/>
    <property type="evidence" value="ECO:0007669"/>
    <property type="project" value="TreeGrafter"/>
</dbReference>
<feature type="domain" description="Prepilin type IV endopeptidase peptidase" evidence="4">
    <location>
        <begin position="106"/>
        <end position="209"/>
    </location>
</feature>
<name>A0A3N0GEY7_9ACTN</name>
<comment type="caution">
    <text evidence="5">The sequence shown here is derived from an EMBL/GenBank/DDBJ whole genome shotgun (WGS) entry which is preliminary data.</text>
</comment>
<keyword evidence="3" id="KW-0812">Transmembrane</keyword>
<dbReference type="Proteomes" id="UP000279994">
    <property type="component" value="Unassembled WGS sequence"/>
</dbReference>
<dbReference type="InterPro" id="IPR050882">
    <property type="entry name" value="Prepilin_peptidase/N-MTase"/>
</dbReference>
<evidence type="ECO:0000259" key="4">
    <source>
        <dbReference type="Pfam" id="PF01478"/>
    </source>
</evidence>
<dbReference type="Pfam" id="PF01478">
    <property type="entry name" value="Peptidase_A24"/>
    <property type="match status" value="1"/>
</dbReference>
<organism evidence="5 6">
    <name type="scientific">Nocardioides pocheonensis</name>
    <dbReference type="NCBI Taxonomy" id="661485"/>
    <lineage>
        <taxon>Bacteria</taxon>
        <taxon>Bacillati</taxon>
        <taxon>Actinomycetota</taxon>
        <taxon>Actinomycetes</taxon>
        <taxon>Propionibacteriales</taxon>
        <taxon>Nocardioidaceae</taxon>
        <taxon>Nocardioides</taxon>
    </lineage>
</organism>
<feature type="region of interest" description="Disordered" evidence="2">
    <location>
        <begin position="34"/>
        <end position="57"/>
    </location>
</feature>
<feature type="transmembrane region" description="Helical" evidence="3">
    <location>
        <begin position="123"/>
        <end position="141"/>
    </location>
</feature>
<evidence type="ECO:0000313" key="6">
    <source>
        <dbReference type="Proteomes" id="UP000279994"/>
    </source>
</evidence>
<dbReference type="AlphaFoldDB" id="A0A3N0GEY7"/>
<keyword evidence="3" id="KW-1133">Transmembrane helix</keyword>
<dbReference type="EMBL" id="RJSF01000049">
    <property type="protein sequence ID" value="RNM11009.1"/>
    <property type="molecule type" value="Genomic_DNA"/>
</dbReference>
<evidence type="ECO:0000313" key="5">
    <source>
        <dbReference type="EMBL" id="RNM11009.1"/>
    </source>
</evidence>
<reference evidence="5 6" key="1">
    <citation type="submission" date="2018-11" db="EMBL/GenBank/DDBJ databases">
        <authorList>
            <person name="Li F."/>
        </authorList>
    </citation>
    <scope>NUCLEOTIDE SEQUENCE [LARGE SCALE GENOMIC DNA]</scope>
    <source>
        <strain evidence="5 6">Gsoil 818</strain>
    </source>
</reference>
<feature type="transmembrane region" description="Helical" evidence="3">
    <location>
        <begin position="200"/>
        <end position="220"/>
    </location>
</feature>
<dbReference type="RefSeq" id="WP_123225246.1">
    <property type="nucleotide sequence ID" value="NZ_RJSF01000049.1"/>
</dbReference>
<dbReference type="Gene3D" id="1.20.120.1220">
    <property type="match status" value="1"/>
</dbReference>
<gene>
    <name evidence="5" type="ORF">EFL26_22865</name>
</gene>
<accession>A0A3N0GEY7</accession>